<dbReference type="AlphaFoldDB" id="A0A3P7JJ69"/>
<keyword evidence="2" id="KW-1185">Reference proteome</keyword>
<evidence type="ECO:0000313" key="2">
    <source>
        <dbReference type="Proteomes" id="UP000270094"/>
    </source>
</evidence>
<dbReference type="Proteomes" id="UP000270094">
    <property type="component" value="Unassembled WGS sequence"/>
</dbReference>
<dbReference type="EMBL" id="UYYB01123473">
    <property type="protein sequence ID" value="VDM83496.1"/>
    <property type="molecule type" value="Genomic_DNA"/>
</dbReference>
<proteinExistence type="predicted"/>
<organism evidence="1 2">
    <name type="scientific">Strongylus vulgaris</name>
    <name type="common">Blood worm</name>
    <dbReference type="NCBI Taxonomy" id="40348"/>
    <lineage>
        <taxon>Eukaryota</taxon>
        <taxon>Metazoa</taxon>
        <taxon>Ecdysozoa</taxon>
        <taxon>Nematoda</taxon>
        <taxon>Chromadorea</taxon>
        <taxon>Rhabditida</taxon>
        <taxon>Rhabditina</taxon>
        <taxon>Rhabditomorpha</taxon>
        <taxon>Strongyloidea</taxon>
        <taxon>Strongylidae</taxon>
        <taxon>Strongylus</taxon>
    </lineage>
</organism>
<evidence type="ECO:0000313" key="1">
    <source>
        <dbReference type="EMBL" id="VDM83496.1"/>
    </source>
</evidence>
<sequence>MLVKERCAIHSSHCALALSPHSSFLKLWTNIRNLTWCISQIQLWLVVLLLDPWPMWC</sequence>
<name>A0A3P7JJ69_STRVU</name>
<accession>A0A3P7JJ69</accession>
<gene>
    <name evidence="1" type="ORF">SVUK_LOCUS18494</name>
</gene>
<reference evidence="1 2" key="1">
    <citation type="submission" date="2018-11" db="EMBL/GenBank/DDBJ databases">
        <authorList>
            <consortium name="Pathogen Informatics"/>
        </authorList>
    </citation>
    <scope>NUCLEOTIDE SEQUENCE [LARGE SCALE GENOMIC DNA]</scope>
</reference>
<protein>
    <submittedName>
        <fullName evidence="1">Uncharacterized protein</fullName>
    </submittedName>
</protein>